<keyword evidence="2" id="KW-1185">Reference proteome</keyword>
<name>A0A7Z2VQM6_9BACL</name>
<reference evidence="1 2" key="1">
    <citation type="submission" date="2020-04" db="EMBL/GenBank/DDBJ databases">
        <title>Genome sequencing of novel species.</title>
        <authorList>
            <person name="Heo J."/>
            <person name="Kim S.-J."/>
            <person name="Kim J.-S."/>
            <person name="Hong S.-B."/>
            <person name="Kwon S.-W."/>
        </authorList>
    </citation>
    <scope>NUCLEOTIDE SEQUENCE [LARGE SCALE GENOMIC DNA]</scope>
    <source>
        <strain evidence="1 2">MFER-1</strain>
    </source>
</reference>
<evidence type="ECO:0000313" key="2">
    <source>
        <dbReference type="Proteomes" id="UP000502248"/>
    </source>
</evidence>
<sequence>MSITSSGLLTRLNELFAALASGDPADIQDVQNLRNEIAGLDESAYLPLIDPIWNKISARFPETVDKEAAKIGLLKLIKAIGSARYDPELSELRAIRRSPEFIALARLIESAAGENITFSDFLIFFLGDGGGRKGIEGTLVELLSSSSPWELAQLLADQKRMTTVLLQATGKVLGETDSYKLSSLLTKLGVTSEDVGAVVRGFQLKLKKDEPAINALMIAYIRTIAKSNAIISEDGLEHRYSLSIFGTEVPSLVVQWTKISGSPDVSVMPDGIVTIPRGVESASAVIQAKLVNPLTGVGKVILEQAITLTAAEEEGDVFPIEQFLERRNKLNAALLAGNPDDAQAVRNLRDEIAGLDVANNQALIDPIWNRIAPRLPDSIDQAQLKASLFEIVKAVGAMQYNPQLSELEAIRTNPEYRATLKTIATAARVKRLTIDDYLIFLFGDGAERKGVEGAIVDIVADMKPRELAELLDSTRKRNAVRDEAIADILAEREDYALSAALNNLGVGSADVRSAIRNFEDKLKNEVQATLALSIAYIRSEAIPTVKVTANGRQHQYGLTVLDVEIPSSVVRWKKVSGSKDVKVDSNGKVTIPKNVAKGTAVIQAVWNNYGTRNSRVLFEQEVTLVNEDMIGGVEEIVQAFNEKLDEIKTKLDADPNDEQKVQLLLEVILLGKDTVNQINEADAPKAVKKKAIDTSKKQVSRLVSQIIQDLMDF</sequence>
<protein>
    <submittedName>
        <fullName evidence="1">Uncharacterized protein</fullName>
    </submittedName>
</protein>
<organism evidence="1 2">
    <name type="scientific">Cohnella herbarum</name>
    <dbReference type="NCBI Taxonomy" id="2728023"/>
    <lineage>
        <taxon>Bacteria</taxon>
        <taxon>Bacillati</taxon>
        <taxon>Bacillota</taxon>
        <taxon>Bacilli</taxon>
        <taxon>Bacillales</taxon>
        <taxon>Paenibacillaceae</taxon>
        <taxon>Cohnella</taxon>
    </lineage>
</organism>
<dbReference type="Proteomes" id="UP000502248">
    <property type="component" value="Chromosome"/>
</dbReference>
<dbReference type="EMBL" id="CP051680">
    <property type="protein sequence ID" value="QJD87444.1"/>
    <property type="molecule type" value="Genomic_DNA"/>
</dbReference>
<dbReference type="AlphaFoldDB" id="A0A7Z2VQM6"/>
<gene>
    <name evidence="1" type="ORF">HH215_32555</name>
</gene>
<dbReference type="KEGG" id="cheb:HH215_32555"/>
<proteinExistence type="predicted"/>
<evidence type="ECO:0000313" key="1">
    <source>
        <dbReference type="EMBL" id="QJD87444.1"/>
    </source>
</evidence>
<accession>A0A7Z2VQM6</accession>